<accession>A0A433CYW3</accession>
<feature type="non-terminal residue" evidence="2">
    <location>
        <position position="1"/>
    </location>
</feature>
<evidence type="ECO:0000313" key="3">
    <source>
        <dbReference type="Proteomes" id="UP000268093"/>
    </source>
</evidence>
<dbReference type="EMBL" id="RBNI01010325">
    <property type="protein sequence ID" value="RUP43783.1"/>
    <property type="molecule type" value="Genomic_DNA"/>
</dbReference>
<reference evidence="2 3" key="1">
    <citation type="journal article" date="2018" name="New Phytol.">
        <title>Phylogenomics of Endogonaceae and evolution of mycorrhizas within Mucoromycota.</title>
        <authorList>
            <person name="Chang Y."/>
            <person name="Desiro A."/>
            <person name="Na H."/>
            <person name="Sandor L."/>
            <person name="Lipzen A."/>
            <person name="Clum A."/>
            <person name="Barry K."/>
            <person name="Grigoriev I.V."/>
            <person name="Martin F.M."/>
            <person name="Stajich J.E."/>
            <person name="Smith M.E."/>
            <person name="Bonito G."/>
            <person name="Spatafora J.W."/>
        </authorList>
    </citation>
    <scope>NUCLEOTIDE SEQUENCE [LARGE SCALE GENOMIC DNA]</scope>
    <source>
        <strain evidence="2 3">GMNB39</strain>
    </source>
</reference>
<name>A0A433CYW3_9FUNG</name>
<comment type="caution">
    <text evidence="2">The sequence shown here is derived from an EMBL/GenBank/DDBJ whole genome shotgun (WGS) entry which is preliminary data.</text>
</comment>
<feature type="compositionally biased region" description="Polar residues" evidence="1">
    <location>
        <begin position="247"/>
        <end position="260"/>
    </location>
</feature>
<evidence type="ECO:0000256" key="1">
    <source>
        <dbReference type="SAM" id="MobiDB-lite"/>
    </source>
</evidence>
<keyword evidence="3" id="KW-1185">Reference proteome</keyword>
<feature type="region of interest" description="Disordered" evidence="1">
    <location>
        <begin position="230"/>
        <end position="264"/>
    </location>
</feature>
<sequence>METIAGDNLRQLCLEYDDKMVGGAEMLDGRTAMMILGLRLGIAKEPAEALPYEPILVEASARYMMNPRLVLPLLRHLVAATSGSHPPFDTPASLCARYILLSALDRVARLATPPSTTPRHARAVPLDDLLGAMLGKDVAHAIRDRCPALEKGMVTCAGFMKEVGAGGLVELVARCAAGVGKDGSVVLPVVQGRYGWYKAEKGKVGCVVVRISDVEGDREEMMPKVWDGMLDDASENNMKPDPLTPSELDSQNTDPLDTTSPPHPSNIPAFTICGLDLATYPCLLAGRHTPEREQAKEWCTKRNVL</sequence>
<gene>
    <name evidence="2" type="ORF">BC936DRAFT_136738</name>
</gene>
<organism evidence="2 3">
    <name type="scientific">Jimgerdemannia flammicorona</name>
    <dbReference type="NCBI Taxonomy" id="994334"/>
    <lineage>
        <taxon>Eukaryota</taxon>
        <taxon>Fungi</taxon>
        <taxon>Fungi incertae sedis</taxon>
        <taxon>Mucoromycota</taxon>
        <taxon>Mucoromycotina</taxon>
        <taxon>Endogonomycetes</taxon>
        <taxon>Endogonales</taxon>
        <taxon>Endogonaceae</taxon>
        <taxon>Jimgerdemannia</taxon>
    </lineage>
</organism>
<proteinExistence type="predicted"/>
<protein>
    <submittedName>
        <fullName evidence="2">Uncharacterized protein</fullName>
    </submittedName>
</protein>
<dbReference type="OrthoDB" id="10677333at2759"/>
<dbReference type="Proteomes" id="UP000268093">
    <property type="component" value="Unassembled WGS sequence"/>
</dbReference>
<dbReference type="AlphaFoldDB" id="A0A433CYW3"/>
<evidence type="ECO:0000313" key="2">
    <source>
        <dbReference type="EMBL" id="RUP43783.1"/>
    </source>
</evidence>